<protein>
    <recommendedName>
        <fullName evidence="3">HSF-type DNA-binding domain-containing protein</fullName>
    </recommendedName>
</protein>
<dbReference type="Proteomes" id="UP000095751">
    <property type="component" value="Unassembled WGS sequence"/>
</dbReference>
<dbReference type="KEGG" id="fcy:FRACYDRAFT_234916"/>
<feature type="domain" description="HSF-type DNA-binding" evidence="3">
    <location>
        <begin position="281"/>
        <end position="380"/>
    </location>
</feature>
<evidence type="ECO:0000313" key="4">
    <source>
        <dbReference type="EMBL" id="OEU21288.1"/>
    </source>
</evidence>
<dbReference type="Gene3D" id="1.10.10.10">
    <property type="entry name" value="Winged helix-like DNA-binding domain superfamily/Winged helix DNA-binding domain"/>
    <property type="match status" value="1"/>
</dbReference>
<evidence type="ECO:0000313" key="5">
    <source>
        <dbReference type="Proteomes" id="UP000095751"/>
    </source>
</evidence>
<name>A0A1E7FT11_9STRA</name>
<organism evidence="4 5">
    <name type="scientific">Fragilariopsis cylindrus CCMP1102</name>
    <dbReference type="NCBI Taxonomy" id="635003"/>
    <lineage>
        <taxon>Eukaryota</taxon>
        <taxon>Sar</taxon>
        <taxon>Stramenopiles</taxon>
        <taxon>Ochrophyta</taxon>
        <taxon>Bacillariophyta</taxon>
        <taxon>Bacillariophyceae</taxon>
        <taxon>Bacillariophycidae</taxon>
        <taxon>Bacillariales</taxon>
        <taxon>Bacillariaceae</taxon>
        <taxon>Fragilariopsis</taxon>
    </lineage>
</organism>
<feature type="region of interest" description="Disordered" evidence="2">
    <location>
        <begin position="624"/>
        <end position="649"/>
    </location>
</feature>
<feature type="compositionally biased region" description="Low complexity" evidence="2">
    <location>
        <begin position="535"/>
        <end position="545"/>
    </location>
</feature>
<dbReference type="OrthoDB" id="49438at2759"/>
<feature type="compositionally biased region" description="Basic and acidic residues" evidence="2">
    <location>
        <begin position="636"/>
        <end position="647"/>
    </location>
</feature>
<dbReference type="Pfam" id="PF00447">
    <property type="entry name" value="HSF_DNA-bind"/>
    <property type="match status" value="1"/>
</dbReference>
<accession>A0A1E7FT11</accession>
<feature type="compositionally biased region" description="Polar residues" evidence="2">
    <location>
        <begin position="232"/>
        <end position="245"/>
    </location>
</feature>
<dbReference type="AlphaFoldDB" id="A0A1E7FT11"/>
<proteinExistence type="predicted"/>
<feature type="compositionally biased region" description="Low complexity" evidence="2">
    <location>
        <begin position="127"/>
        <end position="138"/>
    </location>
</feature>
<sequence>MPHRPEEGLGSSIAGVNASAVYIPPRVAESTAAAIMRQQGAHNNYGARSPSGVVTPIVKSKHWSMMPGIDARTSNKSSDSTDRSTGTNDDSRSIATLATEDEREVTASALMMVAQAAEREHYLVAVSSSSMPTGSSSSTVPLKKRKKQMDIIRRQEQQDNEEDHHHESSSNTDDNNNKDSSTTDQNPCHISPVSHSSSGQGEDGTPLRRTNSSATNNNSAHSYDSKDLHPSYRSSGVVSKGETTQELLDSSKVHCTAQIGAQPSSSSLSSTFPSQVLIPHFPTVLHHVLADKELDGKVIQWLPDGEAWKVVRWDAMRRQVLPKYFADLRDENGSGCGTIDAFLYHLDAWGFEEIQDGTNAGAYRNDMFIRGAQKLCVKMRFTSDSIDGDKLPKTVSPNRSCGGETERSMLQVPMLGASVGTADLKTQAPPLNKRPRYDTQGTMHWPYSTNDSTGIWGGQHPHDSPHARAYGMRAAAAAAMINPYSPNNGSYNIDPRMQQQTMSMLMSAQNQYNPPQVRSGRGALRLATSAKNRASTVSSPTTTPTFRHGFPVSNRGKGPRKPAACRNSTLVAPTSVAIVASDSKQQESKESTSQTPSKHNMSVTLSEAQRIGSSVQGVAVAISRKTKRKLPLASRKKSDNDGTRDIDISVNKESNAIDDSKTTTCTDSN</sequence>
<feature type="region of interest" description="Disordered" evidence="2">
    <location>
        <begin position="530"/>
        <end position="603"/>
    </location>
</feature>
<dbReference type="GO" id="GO:0003700">
    <property type="term" value="F:DNA-binding transcription factor activity"/>
    <property type="evidence" value="ECO:0007669"/>
    <property type="project" value="InterPro"/>
</dbReference>
<dbReference type="InterPro" id="IPR036388">
    <property type="entry name" value="WH-like_DNA-bd_sf"/>
</dbReference>
<evidence type="ECO:0000256" key="1">
    <source>
        <dbReference type="ARBA" id="ARBA00023125"/>
    </source>
</evidence>
<keyword evidence="5" id="KW-1185">Reference proteome</keyword>
<feature type="compositionally biased region" description="Low complexity" evidence="2">
    <location>
        <begin position="169"/>
        <end position="186"/>
    </location>
</feature>
<dbReference type="GO" id="GO:0043565">
    <property type="term" value="F:sequence-specific DNA binding"/>
    <property type="evidence" value="ECO:0007669"/>
    <property type="project" value="InterPro"/>
</dbReference>
<feature type="region of interest" description="Disordered" evidence="2">
    <location>
        <begin position="125"/>
        <end position="245"/>
    </location>
</feature>
<keyword evidence="1" id="KW-0238">DNA-binding</keyword>
<feature type="compositionally biased region" description="Polar residues" evidence="2">
    <location>
        <begin position="72"/>
        <end position="96"/>
    </location>
</feature>
<dbReference type="EMBL" id="KV784354">
    <property type="protein sequence ID" value="OEU21288.1"/>
    <property type="molecule type" value="Genomic_DNA"/>
</dbReference>
<feature type="compositionally biased region" description="Low complexity" evidence="2">
    <location>
        <begin position="210"/>
        <end position="222"/>
    </location>
</feature>
<evidence type="ECO:0000259" key="3">
    <source>
        <dbReference type="Pfam" id="PF00447"/>
    </source>
</evidence>
<evidence type="ECO:0000256" key="2">
    <source>
        <dbReference type="SAM" id="MobiDB-lite"/>
    </source>
</evidence>
<dbReference type="InterPro" id="IPR000232">
    <property type="entry name" value="HSF_DNA-bd"/>
</dbReference>
<reference evidence="4 5" key="1">
    <citation type="submission" date="2016-09" db="EMBL/GenBank/DDBJ databases">
        <title>Extensive genetic diversity and differential bi-allelic expression allows diatom success in the polar Southern Ocean.</title>
        <authorList>
            <consortium name="DOE Joint Genome Institute"/>
            <person name="Mock T."/>
            <person name="Otillar R.P."/>
            <person name="Strauss J."/>
            <person name="Dupont C."/>
            <person name="Frickenhaus S."/>
            <person name="Maumus F."/>
            <person name="Mcmullan M."/>
            <person name="Sanges R."/>
            <person name="Schmutz J."/>
            <person name="Toseland A."/>
            <person name="Valas R."/>
            <person name="Veluchamy A."/>
            <person name="Ward B.J."/>
            <person name="Allen A."/>
            <person name="Barry K."/>
            <person name="Falciatore A."/>
            <person name="Ferrante M."/>
            <person name="Fortunato A.E."/>
            <person name="Gloeckner G."/>
            <person name="Gruber A."/>
            <person name="Hipkin R."/>
            <person name="Janech M."/>
            <person name="Kroth P."/>
            <person name="Leese F."/>
            <person name="Lindquist E."/>
            <person name="Lyon B.R."/>
            <person name="Martin J."/>
            <person name="Mayer C."/>
            <person name="Parker M."/>
            <person name="Quesneville H."/>
            <person name="Raymond J."/>
            <person name="Uhlig C."/>
            <person name="Valentin K.U."/>
            <person name="Worden A.Z."/>
            <person name="Armbrust E.V."/>
            <person name="Bowler C."/>
            <person name="Green B."/>
            <person name="Moulton V."/>
            <person name="Van Oosterhout C."/>
            <person name="Grigoriev I."/>
        </authorList>
    </citation>
    <scope>NUCLEOTIDE SEQUENCE [LARGE SCALE GENOMIC DNA]</scope>
    <source>
        <strain evidence="4 5">CCMP1102</strain>
    </source>
</reference>
<gene>
    <name evidence="4" type="ORF">FRACYDRAFT_234916</name>
</gene>
<feature type="region of interest" description="Disordered" evidence="2">
    <location>
        <begin position="64"/>
        <end position="100"/>
    </location>
</feature>
<feature type="compositionally biased region" description="Basic and acidic residues" evidence="2">
    <location>
        <begin position="148"/>
        <end position="168"/>
    </location>
</feature>
<dbReference type="InParanoid" id="A0A1E7FT11"/>